<evidence type="ECO:0000256" key="8">
    <source>
        <dbReference type="ARBA" id="ARBA00033408"/>
    </source>
</evidence>
<dbReference type="InterPro" id="IPR004604">
    <property type="entry name" value="DNA_recomb/repair_RecN"/>
</dbReference>
<evidence type="ECO:0000259" key="10">
    <source>
        <dbReference type="Pfam" id="PF02463"/>
    </source>
</evidence>
<dbReference type="GO" id="GO:0006281">
    <property type="term" value="P:DNA repair"/>
    <property type="evidence" value="ECO:0007669"/>
    <property type="project" value="UniProtKB-KW"/>
</dbReference>
<reference evidence="11 12" key="1">
    <citation type="submission" date="2016-09" db="EMBL/GenBank/DDBJ databases">
        <authorList>
            <person name="Capua I."/>
            <person name="De Benedictis P."/>
            <person name="Joannis T."/>
            <person name="Lombin L.H."/>
            <person name="Cattoli G."/>
        </authorList>
    </citation>
    <scope>NUCLEOTIDE SEQUENCE [LARGE SCALE GENOMIC DNA]</scope>
    <source>
        <strain evidence="11 12">A7P-90m</strain>
    </source>
</reference>
<sequence>MLQQLRIENFALIDKLDISFESGLCTITGETGAGKSILLGGLSLLLGNRADSTIIKSGENNCIVEGHFNIKAYKLPPFFEENDLDYDDITIVRRLVSSSGKSRAFINEIPVTLQTLRDFSLQLIDIHSQHENLSLANSIFQQKVVDAIAGNALLLDTAAAAYRSMLDAEKAYQRLKSESERAKEEEEYIRFQVEQLAAASLKLGELTELEAEIKQLTHAEEIKAALTSAENALDSESGEISGIPALTEADAYLKRVVEYLPALPELSERLYSCLIEVKDIAREITLLNDHQDINPERLITVQQRMDLLYTLMQKHKCKSEDQLIAIQSDLEQELLLILNSDEELKKSEDNLTEQELKFRAIALQLNKARNGIKEQIISKTEDMLKKLGIPNARLAIEIEANSAPTVTGSDKVTFLFSANMASPLLDMGRVASGGEMSRLMLALKAQMAKAIDLPTIVFDEIDAGISGEIAHKMGEIIAQMAQAMQVVNITHLPQIAAKGSQHLMVYKETLNGNTTTKIKRLDSEERVVEIAKMLSGQKLSEAAMQNARELLAQ</sequence>
<dbReference type="CDD" id="cd03241">
    <property type="entry name" value="ABC_RecN"/>
    <property type="match status" value="1"/>
</dbReference>
<dbReference type="GO" id="GO:0043590">
    <property type="term" value="C:bacterial nucleoid"/>
    <property type="evidence" value="ECO:0007669"/>
    <property type="project" value="TreeGrafter"/>
</dbReference>
<dbReference type="Proteomes" id="UP000199452">
    <property type="component" value="Unassembled WGS sequence"/>
</dbReference>
<evidence type="ECO:0000256" key="1">
    <source>
        <dbReference type="ARBA" id="ARBA00003618"/>
    </source>
</evidence>
<dbReference type="PANTHER" id="PTHR11059">
    <property type="entry name" value="DNA REPAIR PROTEIN RECN"/>
    <property type="match status" value="1"/>
</dbReference>
<dbReference type="Gene3D" id="3.40.50.300">
    <property type="entry name" value="P-loop containing nucleotide triphosphate hydrolases"/>
    <property type="match status" value="2"/>
</dbReference>
<evidence type="ECO:0000313" key="11">
    <source>
        <dbReference type="EMBL" id="SDC26630.1"/>
    </source>
</evidence>
<evidence type="ECO:0000256" key="6">
    <source>
        <dbReference type="ARBA" id="ARBA00022840"/>
    </source>
</evidence>
<evidence type="ECO:0000256" key="2">
    <source>
        <dbReference type="ARBA" id="ARBA00009441"/>
    </source>
</evidence>
<feature type="domain" description="RecF/RecN/SMC N-terminal" evidence="10">
    <location>
        <begin position="1"/>
        <end position="508"/>
    </location>
</feature>
<keyword evidence="7 9" id="KW-0234">DNA repair</keyword>
<dbReference type="STRING" id="1640674.SAMN05216323_102330"/>
<dbReference type="PANTHER" id="PTHR11059:SF0">
    <property type="entry name" value="DNA REPAIR PROTEIN RECN"/>
    <property type="match status" value="1"/>
</dbReference>
<dbReference type="InterPro" id="IPR027417">
    <property type="entry name" value="P-loop_NTPase"/>
</dbReference>
<evidence type="ECO:0000313" key="12">
    <source>
        <dbReference type="Proteomes" id="UP000199452"/>
    </source>
</evidence>
<keyword evidence="5 9" id="KW-0227">DNA damage</keyword>
<dbReference type="RefSeq" id="WP_092437641.1">
    <property type="nucleotide sequence ID" value="NZ_FMYP01000023.1"/>
</dbReference>
<dbReference type="PIRSF" id="PIRSF003128">
    <property type="entry name" value="RecN"/>
    <property type="match status" value="1"/>
</dbReference>
<organism evidence="11 12">
    <name type="scientific">Williamwhitmania taraxaci</name>
    <dbReference type="NCBI Taxonomy" id="1640674"/>
    <lineage>
        <taxon>Bacteria</taxon>
        <taxon>Pseudomonadati</taxon>
        <taxon>Bacteroidota</taxon>
        <taxon>Bacteroidia</taxon>
        <taxon>Bacteroidales</taxon>
        <taxon>Williamwhitmaniaceae</taxon>
        <taxon>Williamwhitmania</taxon>
    </lineage>
</organism>
<dbReference type="GO" id="GO:0006310">
    <property type="term" value="P:DNA recombination"/>
    <property type="evidence" value="ECO:0007669"/>
    <property type="project" value="InterPro"/>
</dbReference>
<dbReference type="OrthoDB" id="9806954at2"/>
<evidence type="ECO:0000256" key="5">
    <source>
        <dbReference type="ARBA" id="ARBA00022763"/>
    </source>
</evidence>
<dbReference type="EMBL" id="FMYP01000023">
    <property type="protein sequence ID" value="SDC26630.1"/>
    <property type="molecule type" value="Genomic_DNA"/>
</dbReference>
<evidence type="ECO:0000256" key="7">
    <source>
        <dbReference type="ARBA" id="ARBA00023204"/>
    </source>
</evidence>
<evidence type="ECO:0000256" key="3">
    <source>
        <dbReference type="ARBA" id="ARBA00021315"/>
    </source>
</evidence>
<accession>A0A1G6K6K2</accession>
<dbReference type="AlphaFoldDB" id="A0A1G6K6K2"/>
<dbReference type="GO" id="GO:0009432">
    <property type="term" value="P:SOS response"/>
    <property type="evidence" value="ECO:0007669"/>
    <property type="project" value="TreeGrafter"/>
</dbReference>
<dbReference type="SUPFAM" id="SSF52540">
    <property type="entry name" value="P-loop containing nucleoside triphosphate hydrolases"/>
    <property type="match status" value="2"/>
</dbReference>
<proteinExistence type="inferred from homology"/>
<dbReference type="Pfam" id="PF02463">
    <property type="entry name" value="SMC_N"/>
    <property type="match status" value="1"/>
</dbReference>
<dbReference type="GO" id="GO:0005524">
    <property type="term" value="F:ATP binding"/>
    <property type="evidence" value="ECO:0007669"/>
    <property type="project" value="UniProtKB-KW"/>
</dbReference>
<keyword evidence="12" id="KW-1185">Reference proteome</keyword>
<evidence type="ECO:0000256" key="9">
    <source>
        <dbReference type="PIRNR" id="PIRNR003128"/>
    </source>
</evidence>
<keyword evidence="4" id="KW-0547">Nucleotide-binding</keyword>
<dbReference type="InterPro" id="IPR003395">
    <property type="entry name" value="RecF/RecN/SMC_N"/>
</dbReference>
<dbReference type="NCBIfam" id="TIGR00634">
    <property type="entry name" value="recN"/>
    <property type="match status" value="1"/>
</dbReference>
<protein>
    <recommendedName>
        <fullName evidence="3 9">DNA repair protein RecN</fullName>
    </recommendedName>
    <alternativeName>
        <fullName evidence="8 9">Recombination protein N</fullName>
    </alternativeName>
</protein>
<evidence type="ECO:0000256" key="4">
    <source>
        <dbReference type="ARBA" id="ARBA00022741"/>
    </source>
</evidence>
<keyword evidence="6" id="KW-0067">ATP-binding</keyword>
<comment type="similarity">
    <text evidence="2 9">Belongs to the RecN family.</text>
</comment>
<comment type="function">
    <text evidence="1 9">May be involved in recombinational repair of damaged DNA.</text>
</comment>
<gene>
    <name evidence="11" type="ORF">SAMN05216323_102330</name>
</gene>
<name>A0A1G6K6K2_9BACT</name>